<dbReference type="Gene3D" id="3.90.79.10">
    <property type="entry name" value="Nucleoside Triphosphate Pyrophosphohydrolase"/>
    <property type="match status" value="1"/>
</dbReference>
<evidence type="ECO:0000256" key="1">
    <source>
        <dbReference type="ARBA" id="ARBA00001946"/>
    </source>
</evidence>
<dbReference type="RefSeq" id="WP_261615475.1">
    <property type="nucleotide sequence ID" value="NZ_JALIDZ010000003.1"/>
</dbReference>
<dbReference type="Proteomes" id="UP001320898">
    <property type="component" value="Unassembled WGS sequence"/>
</dbReference>
<dbReference type="Pfam" id="PF00293">
    <property type="entry name" value="NUDIX"/>
    <property type="match status" value="1"/>
</dbReference>
<comment type="cofactor">
    <cofactor evidence="1">
        <name>Mg(2+)</name>
        <dbReference type="ChEBI" id="CHEBI:18420"/>
    </cofactor>
</comment>
<dbReference type="PANTHER" id="PTHR43046:SF16">
    <property type="entry name" value="ADP-RIBOSE PYROPHOSPHATASE YJHB-RELATED"/>
    <property type="match status" value="1"/>
</dbReference>
<reference evidence="4 5" key="1">
    <citation type="submission" date="2022-04" db="EMBL/GenBank/DDBJ databases">
        <authorList>
            <person name="Ye Y.-Q."/>
            <person name="Du Z.-J."/>
        </authorList>
    </citation>
    <scope>NUCLEOTIDE SEQUENCE [LARGE SCALE GENOMIC DNA]</scope>
    <source>
        <strain evidence="4 5">A6E488</strain>
    </source>
</reference>
<evidence type="ECO:0000313" key="5">
    <source>
        <dbReference type="Proteomes" id="UP001320898"/>
    </source>
</evidence>
<gene>
    <name evidence="4" type="ORF">MUB46_08615</name>
</gene>
<accession>A0AAW5QVI8</accession>
<dbReference type="SUPFAM" id="SSF55811">
    <property type="entry name" value="Nudix"/>
    <property type="match status" value="1"/>
</dbReference>
<organism evidence="4 5">
    <name type="scientific">Microbaculum marinisediminis</name>
    <dbReference type="NCBI Taxonomy" id="2931392"/>
    <lineage>
        <taxon>Bacteria</taxon>
        <taxon>Pseudomonadati</taxon>
        <taxon>Pseudomonadota</taxon>
        <taxon>Alphaproteobacteria</taxon>
        <taxon>Hyphomicrobiales</taxon>
        <taxon>Tepidamorphaceae</taxon>
        <taxon>Microbaculum</taxon>
    </lineage>
</organism>
<dbReference type="EMBL" id="JALIDZ010000003">
    <property type="protein sequence ID" value="MCT8971912.1"/>
    <property type="molecule type" value="Genomic_DNA"/>
</dbReference>
<protein>
    <submittedName>
        <fullName evidence="4">NUDIX domain-containing protein</fullName>
    </submittedName>
</protein>
<keyword evidence="2" id="KW-0378">Hydrolase</keyword>
<dbReference type="PROSITE" id="PS51462">
    <property type="entry name" value="NUDIX"/>
    <property type="match status" value="1"/>
</dbReference>
<dbReference type="AlphaFoldDB" id="A0AAW5QVI8"/>
<evidence type="ECO:0000259" key="3">
    <source>
        <dbReference type="PROSITE" id="PS51462"/>
    </source>
</evidence>
<name>A0AAW5QVI8_9HYPH</name>
<sequence length="150" mass="17039">MRRLLKLLLRPWWLLNRGMTLGVRAVVARDGKVFLVRHSYLPGWYLPGGGVERGETVLDTLTHELRDEGNIVLEEQPRLFGVYSNEADHRGDHVVLFVAGAWRQDGAFRPTMEIVEAGFFALDDLPEGTTPATRRRLAEVFDGALPDTRW</sequence>
<dbReference type="GO" id="GO:0016787">
    <property type="term" value="F:hydrolase activity"/>
    <property type="evidence" value="ECO:0007669"/>
    <property type="project" value="UniProtKB-KW"/>
</dbReference>
<proteinExistence type="predicted"/>
<dbReference type="InterPro" id="IPR000086">
    <property type="entry name" value="NUDIX_hydrolase_dom"/>
</dbReference>
<keyword evidence="5" id="KW-1185">Reference proteome</keyword>
<dbReference type="CDD" id="cd04680">
    <property type="entry name" value="NUDIX_Hydrolase"/>
    <property type="match status" value="1"/>
</dbReference>
<feature type="domain" description="Nudix hydrolase" evidence="3">
    <location>
        <begin position="18"/>
        <end position="142"/>
    </location>
</feature>
<comment type="caution">
    <text evidence="4">The sequence shown here is derived from an EMBL/GenBank/DDBJ whole genome shotgun (WGS) entry which is preliminary data.</text>
</comment>
<dbReference type="PANTHER" id="PTHR43046">
    <property type="entry name" value="GDP-MANNOSE MANNOSYL HYDROLASE"/>
    <property type="match status" value="1"/>
</dbReference>
<evidence type="ECO:0000313" key="4">
    <source>
        <dbReference type="EMBL" id="MCT8971912.1"/>
    </source>
</evidence>
<dbReference type="InterPro" id="IPR015797">
    <property type="entry name" value="NUDIX_hydrolase-like_dom_sf"/>
</dbReference>
<evidence type="ECO:0000256" key="2">
    <source>
        <dbReference type="ARBA" id="ARBA00022801"/>
    </source>
</evidence>